<sequence length="369" mass="38163">MPSSPTGTVTVTQTQTVTYTSKHHQNTPYESHARPEHSSPGAPPGSPPPPPPQEGYPYSMPSPPPPQPGFPFEPYMHPGQVPPPMVIPLGGGPPSYQAGTVMDPLTAIISIVVVAAMYWGFKNGTTGLSGFMPGDARAGAATAAAEAKPEDPKKSSSSSRSSSSSKDKKGEEDAAPAMPAIPAVSPAAFISLIAFAILAAVIIQGPLGLKAAFSGQDAISSRGEGASSSTGASLGLSGLLDILSARLPTFPSGSAHSTNSYSNNGMPGVVPQMAGQGSSSDKNGHSQWNWYANPIPVNQQGNVNMGQMQGTGIPGQGRPPSEMDKLAFAGLPPLLQSMCESQTYLHTSLTPRVLQHFQFVRKNPSCVQV</sequence>
<evidence type="ECO:0000313" key="2">
    <source>
        <dbReference type="Proteomes" id="UP001243375"/>
    </source>
</evidence>
<evidence type="ECO:0000313" key="1">
    <source>
        <dbReference type="EMBL" id="KAJ9116319.1"/>
    </source>
</evidence>
<dbReference type="EMBL" id="JASBWU010000014">
    <property type="protein sequence ID" value="KAJ9116319.1"/>
    <property type="molecule type" value="Genomic_DNA"/>
</dbReference>
<dbReference type="Proteomes" id="UP001243375">
    <property type="component" value="Unassembled WGS sequence"/>
</dbReference>
<comment type="caution">
    <text evidence="1">The sequence shown here is derived from an EMBL/GenBank/DDBJ whole genome shotgun (WGS) entry which is preliminary data.</text>
</comment>
<organism evidence="1 2">
    <name type="scientific">Naganishia vaughanmartiniae</name>
    <dbReference type="NCBI Taxonomy" id="1424756"/>
    <lineage>
        <taxon>Eukaryota</taxon>
        <taxon>Fungi</taxon>
        <taxon>Dikarya</taxon>
        <taxon>Basidiomycota</taxon>
        <taxon>Agaricomycotina</taxon>
        <taxon>Tremellomycetes</taxon>
        <taxon>Filobasidiales</taxon>
        <taxon>Filobasidiaceae</taxon>
        <taxon>Naganishia</taxon>
    </lineage>
</organism>
<name>A0ACC2WX72_9TREE</name>
<keyword evidence="2" id="KW-1185">Reference proteome</keyword>
<reference evidence="1" key="1">
    <citation type="submission" date="2023-04" db="EMBL/GenBank/DDBJ databases">
        <title>Draft Genome sequencing of Naganishia species isolated from polar environments using Oxford Nanopore Technology.</title>
        <authorList>
            <person name="Leo P."/>
            <person name="Venkateswaran K."/>
        </authorList>
    </citation>
    <scope>NUCLEOTIDE SEQUENCE</scope>
    <source>
        <strain evidence="1">MNA-CCFEE 5425</strain>
    </source>
</reference>
<accession>A0ACC2WX72</accession>
<gene>
    <name evidence="1" type="ORF">QFC22_004759</name>
</gene>
<proteinExistence type="predicted"/>
<protein>
    <submittedName>
        <fullName evidence="1">Uncharacterized protein</fullName>
    </submittedName>
</protein>